<dbReference type="SUPFAM" id="SSF51658">
    <property type="entry name" value="Xylose isomerase-like"/>
    <property type="match status" value="1"/>
</dbReference>
<dbReference type="PANTHER" id="PTHR12110:SF48">
    <property type="entry name" value="BLL3656 PROTEIN"/>
    <property type="match status" value="1"/>
</dbReference>
<name>A0A172QVS4_9CORY</name>
<accession>A0A172QVS4</accession>
<organism evidence="2 3">
    <name type="scientific">Corynebacterium crudilactis</name>
    <dbReference type="NCBI Taxonomy" id="1652495"/>
    <lineage>
        <taxon>Bacteria</taxon>
        <taxon>Bacillati</taxon>
        <taxon>Actinomycetota</taxon>
        <taxon>Actinomycetes</taxon>
        <taxon>Mycobacteriales</taxon>
        <taxon>Corynebacteriaceae</taxon>
        <taxon>Corynebacterium</taxon>
    </lineage>
</organism>
<keyword evidence="3" id="KW-1185">Reference proteome</keyword>
<dbReference type="RefSeq" id="WP_066567977.1">
    <property type="nucleotide sequence ID" value="NZ_CP015622.1"/>
</dbReference>
<dbReference type="EMBL" id="CP015622">
    <property type="protein sequence ID" value="ANE04823.1"/>
    <property type="molecule type" value="Genomic_DNA"/>
</dbReference>
<dbReference type="PANTHER" id="PTHR12110">
    <property type="entry name" value="HYDROXYPYRUVATE ISOMERASE"/>
    <property type="match status" value="1"/>
</dbReference>
<gene>
    <name evidence="2" type="ORF">ccrud_11885</name>
</gene>
<reference evidence="2 3" key="1">
    <citation type="submission" date="2016-05" db="EMBL/GenBank/DDBJ databases">
        <title>Complete genome sequence of Corynebacterium crudilactis, a new Corynebacterium species isolated from raw cow's milk.</title>
        <authorList>
            <person name="Christian R."/>
            <person name="Zimmermann J."/>
            <person name="Lipski A."/>
            <person name="Kalinowski J."/>
        </authorList>
    </citation>
    <scope>NUCLEOTIDE SEQUENCE [LARGE SCALE GENOMIC DNA]</scope>
    <source>
        <strain evidence="2 3">JZ16</strain>
    </source>
</reference>
<dbReference type="Pfam" id="PF01261">
    <property type="entry name" value="AP_endonuc_2"/>
    <property type="match status" value="1"/>
</dbReference>
<protein>
    <recommendedName>
        <fullName evidence="1">Xylose isomerase-like TIM barrel domain-containing protein</fullName>
    </recommendedName>
</protein>
<dbReference type="AlphaFoldDB" id="A0A172QVS4"/>
<sequence>MPRPIGLAPLSALTTPPDQLVYLAAHAGFSFVGLRVIAVTQNEPVYDLSPGSPLLAKTLTALEETGLYVLDTEFLQINADTSRADWLPALEAAGVLGAQTFTIAAGDDDIARLTDTIGRLVADAQDFGVTPALEPISYRSVHALPQAAIIARDTGAKMVADTLHMARFGGTPEELAASADVLGVLQLCDSPAQRPADLEGLIIESRSLRYAPGEGDQDLRSFIEALDPAVPLSVETPNDEEVAKRGAEGWINHLYATTHELLENSTLVEEEN</sequence>
<dbReference type="STRING" id="1652495.ccrud_11885"/>
<dbReference type="InterPro" id="IPR050312">
    <property type="entry name" value="IolE/XylAMocC-like"/>
</dbReference>
<dbReference type="Proteomes" id="UP000076929">
    <property type="component" value="Chromosome"/>
</dbReference>
<dbReference type="InterPro" id="IPR013022">
    <property type="entry name" value="Xyl_isomerase-like_TIM-brl"/>
</dbReference>
<dbReference type="KEGG" id="ccjz:ccrud_11885"/>
<proteinExistence type="predicted"/>
<dbReference type="Gene3D" id="3.20.20.150">
    <property type="entry name" value="Divalent-metal-dependent TIM barrel enzymes"/>
    <property type="match status" value="1"/>
</dbReference>
<evidence type="ECO:0000259" key="1">
    <source>
        <dbReference type="Pfam" id="PF01261"/>
    </source>
</evidence>
<feature type="domain" description="Xylose isomerase-like TIM barrel" evidence="1">
    <location>
        <begin position="22"/>
        <end position="250"/>
    </location>
</feature>
<evidence type="ECO:0000313" key="3">
    <source>
        <dbReference type="Proteomes" id="UP000076929"/>
    </source>
</evidence>
<evidence type="ECO:0000313" key="2">
    <source>
        <dbReference type="EMBL" id="ANE04823.1"/>
    </source>
</evidence>
<dbReference type="InterPro" id="IPR036237">
    <property type="entry name" value="Xyl_isomerase-like_sf"/>
</dbReference>
<dbReference type="OrthoDB" id="4877958at2"/>